<dbReference type="InterPro" id="IPR019587">
    <property type="entry name" value="Polyketide_cyclase/dehydratase"/>
</dbReference>
<protein>
    <submittedName>
        <fullName evidence="1">SRPBCC domain-containing protein</fullName>
    </submittedName>
</protein>
<evidence type="ECO:0000313" key="1">
    <source>
        <dbReference type="EMBL" id="RJO75011.1"/>
    </source>
</evidence>
<comment type="caution">
    <text evidence="1">The sequence shown here is derived from an EMBL/GenBank/DDBJ whole genome shotgun (WGS) entry which is preliminary data.</text>
</comment>
<dbReference type="Pfam" id="PF10604">
    <property type="entry name" value="Polyketide_cyc2"/>
    <property type="match status" value="1"/>
</dbReference>
<keyword evidence="2" id="KW-1185">Reference proteome</keyword>
<dbReference type="Gene3D" id="3.30.530.20">
    <property type="match status" value="1"/>
</dbReference>
<proteinExistence type="predicted"/>
<sequence>MAFVIDASFDIDVPATVLWRALTDFPRYGEWNTFCRECRTTLEPGTPIDMVAQIGPRARRQREWMRTHTPDREFSYSMKPVPLGALRSLRQQTVTELGPNRSRYESHFEIKGWLQPIVTGLLGGALRAGFAAMTTGLEEQAKRIHTA</sequence>
<dbReference type="RefSeq" id="WP_120041884.1">
    <property type="nucleotide sequence ID" value="NZ_QZFU01000019.1"/>
</dbReference>
<dbReference type="Proteomes" id="UP000266677">
    <property type="component" value="Unassembled WGS sequence"/>
</dbReference>
<gene>
    <name evidence="1" type="ORF">D5S18_16585</name>
</gene>
<accession>A0A3A4KK04</accession>
<evidence type="ECO:0000313" key="2">
    <source>
        <dbReference type="Proteomes" id="UP000266677"/>
    </source>
</evidence>
<dbReference type="SUPFAM" id="SSF55961">
    <property type="entry name" value="Bet v1-like"/>
    <property type="match status" value="1"/>
</dbReference>
<dbReference type="EMBL" id="QZFU01000019">
    <property type="protein sequence ID" value="RJO75011.1"/>
    <property type="molecule type" value="Genomic_DNA"/>
</dbReference>
<dbReference type="InterPro" id="IPR023393">
    <property type="entry name" value="START-like_dom_sf"/>
</dbReference>
<reference evidence="1 2" key="1">
    <citation type="submission" date="2018-09" db="EMBL/GenBank/DDBJ databases">
        <title>YIM PH21274 draft genome.</title>
        <authorList>
            <person name="Miao C."/>
        </authorList>
    </citation>
    <scope>NUCLEOTIDE SEQUENCE [LARGE SCALE GENOMIC DNA]</scope>
    <source>
        <strain evidence="1 2">YIM PH 21724</strain>
    </source>
</reference>
<organism evidence="1 2">
    <name type="scientific">Nocardia panacis</name>
    <dbReference type="NCBI Taxonomy" id="2340916"/>
    <lineage>
        <taxon>Bacteria</taxon>
        <taxon>Bacillati</taxon>
        <taxon>Actinomycetota</taxon>
        <taxon>Actinomycetes</taxon>
        <taxon>Mycobacteriales</taxon>
        <taxon>Nocardiaceae</taxon>
        <taxon>Nocardia</taxon>
    </lineage>
</organism>
<dbReference type="CDD" id="cd07822">
    <property type="entry name" value="SRPBCC_4"/>
    <property type="match status" value="1"/>
</dbReference>
<dbReference type="OrthoDB" id="191189at2"/>
<dbReference type="AlphaFoldDB" id="A0A3A4KK04"/>
<name>A0A3A4KK04_9NOCA</name>